<sequence length="365" mass="37618">HDAAVRVIARLTKERDDARDALSKVTVGAGASSGDAMQIDSEGLPEELVAKVDAAQEKLSKSRRKRPIPQDWADSEAIGKFGITTASKPLYPGASSLALDSDGTKAVVGGADGSVGIYSLPDDKITHTFEAGAAVTSAVWYAGQPIVSTSTGTVKIFGDGGETTFTKHAGSANGLALHPCGDILASVGVDKSFVFYDLQAGKAVTQVYTDSELTTAAFHPDGHLFAAGGADGQIKVFHVKTGELAASFQPDGPVLDIKFSENGFWVAAVSEGSSDVAIFDLRKEGVKPINLIPMGGEVNTLDWDYSGQYIAAAGPGGLSVAVYTKSSKSWSNVTSLAVPGAAIAWGPSAKTLAVVDKEGTITVLG</sequence>
<dbReference type="PROSITE" id="PS50082">
    <property type="entry name" value="WD_REPEATS_2"/>
    <property type="match status" value="2"/>
</dbReference>
<evidence type="ECO:0000256" key="2">
    <source>
        <dbReference type="RuleBase" id="RU367101"/>
    </source>
</evidence>
<dbReference type="GO" id="GO:0006281">
    <property type="term" value="P:DNA repair"/>
    <property type="evidence" value="ECO:0007669"/>
    <property type="project" value="UniProtKB-KW"/>
</dbReference>
<proteinExistence type="inferred from homology"/>
<dbReference type="Pfam" id="PF08606">
    <property type="entry name" value="Prp19"/>
    <property type="match status" value="1"/>
</dbReference>
<dbReference type="GO" id="GO:0071006">
    <property type="term" value="C:U2-type catalytic step 1 spliceosome"/>
    <property type="evidence" value="ECO:0007669"/>
    <property type="project" value="TreeGrafter"/>
</dbReference>
<dbReference type="OrthoDB" id="687049at2759"/>
<feature type="repeat" description="WD" evidence="1">
    <location>
        <begin position="213"/>
        <end position="247"/>
    </location>
</feature>
<dbReference type="GO" id="GO:0000974">
    <property type="term" value="C:Prp19 complex"/>
    <property type="evidence" value="ECO:0007669"/>
    <property type="project" value="UniProtKB-UniRule"/>
</dbReference>
<comment type="subunit">
    <text evidence="2">Homotetramer.</text>
</comment>
<feature type="domain" description="Prp19 coiled-coil region" evidence="3">
    <location>
        <begin position="1"/>
        <end position="25"/>
    </location>
</feature>
<comment type="subcellular location">
    <subcellularLocation>
        <location evidence="2">Nucleus</location>
    </subcellularLocation>
</comment>
<dbReference type="InterPro" id="IPR038959">
    <property type="entry name" value="Prp19"/>
</dbReference>
<evidence type="ECO:0000256" key="1">
    <source>
        <dbReference type="PROSITE-ProRule" id="PRU00221"/>
    </source>
</evidence>
<dbReference type="InterPro" id="IPR024977">
    <property type="entry name" value="Apc4-like_WD40_dom"/>
</dbReference>
<dbReference type="InterPro" id="IPR036322">
    <property type="entry name" value="WD40_repeat_dom_sf"/>
</dbReference>
<dbReference type="InterPro" id="IPR001680">
    <property type="entry name" value="WD40_rpt"/>
</dbReference>
<keyword evidence="6" id="KW-1185">Reference proteome</keyword>
<name>A0A8T9BYZ9_9HELO</name>
<gene>
    <name evidence="5" type="primary">Prpf19</name>
    <name evidence="5" type="ORF">LSUE1_G008993</name>
</gene>
<dbReference type="InterPro" id="IPR013915">
    <property type="entry name" value="Prp19_cc"/>
</dbReference>
<keyword evidence="2" id="KW-0747">Spliceosome</keyword>
<comment type="catalytic activity">
    <reaction evidence="2">
        <text>S-ubiquitinyl-[E2 ubiquitin-conjugating enzyme]-L-cysteine + [acceptor protein]-L-lysine = [E2 ubiquitin-conjugating enzyme]-L-cysteine + N(6)-ubiquitinyl-[acceptor protein]-L-lysine.</text>
        <dbReference type="EC" id="2.3.2.27"/>
    </reaction>
</comment>
<dbReference type="Gene3D" id="2.130.10.10">
    <property type="entry name" value="YVTN repeat-like/Quinoprotein amine dehydrogenase"/>
    <property type="match status" value="1"/>
</dbReference>
<keyword evidence="2" id="KW-0227">DNA damage</keyword>
<keyword evidence="2" id="KW-0808">Transferase</keyword>
<evidence type="ECO:0000259" key="4">
    <source>
        <dbReference type="Pfam" id="PF12894"/>
    </source>
</evidence>
<feature type="repeat" description="WD" evidence="1">
    <location>
        <begin position="165"/>
        <end position="206"/>
    </location>
</feature>
<feature type="domain" description="Anaphase-promoting complex subunit 4-like WD40" evidence="4">
    <location>
        <begin position="209"/>
        <end position="261"/>
    </location>
</feature>
<dbReference type="Pfam" id="PF00400">
    <property type="entry name" value="WD40"/>
    <property type="match status" value="1"/>
</dbReference>
<keyword evidence="2" id="KW-0507">mRNA processing</keyword>
<dbReference type="GO" id="GO:0070534">
    <property type="term" value="P:protein K63-linked ubiquitination"/>
    <property type="evidence" value="ECO:0007669"/>
    <property type="project" value="UniProtKB-UniRule"/>
</dbReference>
<dbReference type="GO" id="GO:0061630">
    <property type="term" value="F:ubiquitin protein ligase activity"/>
    <property type="evidence" value="ECO:0007669"/>
    <property type="project" value="UniProtKB-UniRule"/>
</dbReference>
<dbReference type="PANTHER" id="PTHR43995">
    <property type="entry name" value="PRE-MRNA-PROCESSING FACTOR 19"/>
    <property type="match status" value="1"/>
</dbReference>
<accession>A0A8T9BYZ9</accession>
<dbReference type="Proteomes" id="UP000469558">
    <property type="component" value="Unassembled WGS sequence"/>
</dbReference>
<dbReference type="EC" id="2.3.2.27" evidence="2"/>
<comment type="similarity">
    <text evidence="2">Belongs to the WD repeat PRP19 family.</text>
</comment>
<keyword evidence="2" id="KW-0508">mRNA splicing</keyword>
<dbReference type="PANTHER" id="PTHR43995:SF1">
    <property type="entry name" value="PRE-MRNA-PROCESSING FACTOR 19"/>
    <property type="match status" value="1"/>
</dbReference>
<comment type="pathway">
    <text evidence="2">Protein modification; protein ubiquitination.</text>
</comment>
<keyword evidence="1" id="KW-0853">WD repeat</keyword>
<reference evidence="5 6" key="1">
    <citation type="submission" date="2018-05" db="EMBL/GenBank/DDBJ databases">
        <title>Genome sequencing and assembly of the regulated plant pathogen Lachnellula willkommii and related sister species for the development of diagnostic species identification markers.</title>
        <authorList>
            <person name="Giroux E."/>
            <person name="Bilodeau G."/>
        </authorList>
    </citation>
    <scope>NUCLEOTIDE SEQUENCE [LARGE SCALE GENOMIC DNA]</scope>
    <source>
        <strain evidence="5 6">CBS 268.59</strain>
    </source>
</reference>
<dbReference type="InterPro" id="IPR015943">
    <property type="entry name" value="WD40/YVTN_repeat-like_dom_sf"/>
</dbReference>
<keyword evidence="2" id="KW-0833">Ubl conjugation pathway</keyword>
<keyword evidence="2" id="KW-0539">Nucleus</keyword>
<dbReference type="GO" id="GO:0005737">
    <property type="term" value="C:cytoplasm"/>
    <property type="evidence" value="ECO:0007669"/>
    <property type="project" value="TreeGrafter"/>
</dbReference>
<dbReference type="Pfam" id="PF12894">
    <property type="entry name" value="ANAPC4_WD40"/>
    <property type="match status" value="1"/>
</dbReference>
<dbReference type="GO" id="GO:0000398">
    <property type="term" value="P:mRNA splicing, via spliceosome"/>
    <property type="evidence" value="ECO:0007669"/>
    <property type="project" value="InterPro"/>
</dbReference>
<evidence type="ECO:0000313" key="6">
    <source>
        <dbReference type="Proteomes" id="UP000469558"/>
    </source>
</evidence>
<dbReference type="AlphaFoldDB" id="A0A8T9BYZ9"/>
<comment type="caution">
    <text evidence="5">The sequence shown here is derived from an EMBL/GenBank/DDBJ whole genome shotgun (WGS) entry which is preliminary data.</text>
</comment>
<comment type="function">
    <text evidence="2">Ubiquitin-protein ligase which is mainly involved pre-mRNA splicing and DNA repair. Required for pre-mRNA splicing as component of the spliceosome.</text>
</comment>
<protein>
    <recommendedName>
        <fullName evidence="2">Pre-mRNA-processing factor 19</fullName>
        <ecNumber evidence="2">2.3.2.27</ecNumber>
    </recommendedName>
</protein>
<dbReference type="SUPFAM" id="SSF50978">
    <property type="entry name" value="WD40 repeat-like"/>
    <property type="match status" value="1"/>
</dbReference>
<dbReference type="EMBL" id="QGMK01002360">
    <property type="protein sequence ID" value="TVY59328.1"/>
    <property type="molecule type" value="Genomic_DNA"/>
</dbReference>
<feature type="non-terminal residue" evidence="5">
    <location>
        <position position="365"/>
    </location>
</feature>
<evidence type="ECO:0000259" key="3">
    <source>
        <dbReference type="Pfam" id="PF08606"/>
    </source>
</evidence>
<organism evidence="5 6">
    <name type="scientific">Lachnellula suecica</name>
    <dbReference type="NCBI Taxonomy" id="602035"/>
    <lineage>
        <taxon>Eukaryota</taxon>
        <taxon>Fungi</taxon>
        <taxon>Dikarya</taxon>
        <taxon>Ascomycota</taxon>
        <taxon>Pezizomycotina</taxon>
        <taxon>Leotiomycetes</taxon>
        <taxon>Helotiales</taxon>
        <taxon>Lachnaceae</taxon>
        <taxon>Lachnellula</taxon>
    </lineage>
</organism>
<dbReference type="SMART" id="SM00320">
    <property type="entry name" value="WD40"/>
    <property type="match status" value="6"/>
</dbReference>
<evidence type="ECO:0000313" key="5">
    <source>
        <dbReference type="EMBL" id="TVY59328.1"/>
    </source>
</evidence>
<keyword evidence="2" id="KW-0234">DNA repair</keyword>